<comment type="caution">
    <text evidence="3">The sequence shown here is derived from an EMBL/GenBank/DDBJ whole genome shotgun (WGS) entry which is preliminary data.</text>
</comment>
<dbReference type="STRING" id="45073.Lqui_2830"/>
<dbReference type="InterPro" id="IPR026928">
    <property type="entry name" value="FAX/IsoI-like"/>
</dbReference>
<sequence>MITLYQFPEVWGLPNASPFCLKIETYLRMTELPYENRFVRDPRKAPKGKLPFVKCENTIIADSEFIIAGLKQQFGDLLDKHLSIEQKALAVLLDNVFSERLYWLMVYFRWQDEQGWKHVKPSFFAGLPWVLSLFLPNLIRKKTIKTLHMQGTGRHNREDALQLAQTTIRAIADTLGDKPYFMGNEVSTIDASAFAFLANIVWMPYDDPLKIIVQKHQNILHFCDKMWQSFYPELKQPFRIV</sequence>
<dbReference type="SFLD" id="SFLDG01200">
    <property type="entry name" value="SUF1.1"/>
    <property type="match status" value="1"/>
</dbReference>
<feature type="domain" description="Metaxin glutathione S-transferase" evidence="1">
    <location>
        <begin position="165"/>
        <end position="226"/>
    </location>
</feature>
<evidence type="ECO:0000259" key="2">
    <source>
        <dbReference type="Pfam" id="PF17172"/>
    </source>
</evidence>
<dbReference type="InterPro" id="IPR050931">
    <property type="entry name" value="Mito_Protein_Transport_Metaxin"/>
</dbReference>
<dbReference type="InterPro" id="IPR036249">
    <property type="entry name" value="Thioredoxin-like_sf"/>
</dbReference>
<dbReference type="GO" id="GO:0005737">
    <property type="term" value="C:cytoplasm"/>
    <property type="evidence" value="ECO:0007669"/>
    <property type="project" value="TreeGrafter"/>
</dbReference>
<dbReference type="AlphaFoldDB" id="A0A0W0XLA5"/>
<reference evidence="3 4" key="1">
    <citation type="submission" date="2015-11" db="EMBL/GenBank/DDBJ databases">
        <title>Genomic analysis of 38 Legionella species identifies large and diverse effector repertoires.</title>
        <authorList>
            <person name="Burstein D."/>
            <person name="Amaro F."/>
            <person name="Zusman T."/>
            <person name="Lifshitz Z."/>
            <person name="Cohen O."/>
            <person name="Gilbert J.A."/>
            <person name="Pupko T."/>
            <person name="Shuman H.A."/>
            <person name="Segal G."/>
        </authorList>
    </citation>
    <scope>NUCLEOTIDE SEQUENCE [LARGE SCALE GENOMIC DNA]</scope>
    <source>
        <strain evidence="3 4">CDC#1442-AUS-E</strain>
    </source>
</reference>
<gene>
    <name evidence="3" type="ORF">Lqui_2830</name>
</gene>
<dbReference type="CDD" id="cd03193">
    <property type="entry name" value="GST_C_Metaxin"/>
    <property type="match status" value="1"/>
</dbReference>
<evidence type="ECO:0008006" key="5">
    <source>
        <dbReference type="Google" id="ProtNLM"/>
    </source>
</evidence>
<dbReference type="Gene3D" id="1.20.1050.10">
    <property type="match status" value="1"/>
</dbReference>
<dbReference type="Pfam" id="PF17172">
    <property type="entry name" value="GST_N_4"/>
    <property type="match status" value="1"/>
</dbReference>
<dbReference type="SUPFAM" id="SSF52833">
    <property type="entry name" value="Thioredoxin-like"/>
    <property type="match status" value="1"/>
</dbReference>
<dbReference type="SFLD" id="SFLDG01180">
    <property type="entry name" value="SUF1"/>
    <property type="match status" value="1"/>
</dbReference>
<evidence type="ECO:0000313" key="4">
    <source>
        <dbReference type="Proteomes" id="UP000054618"/>
    </source>
</evidence>
<dbReference type="CDD" id="cd03080">
    <property type="entry name" value="GST_N_Metaxin_like"/>
    <property type="match status" value="1"/>
</dbReference>
<dbReference type="Pfam" id="PF17171">
    <property type="entry name" value="GST_C_6"/>
    <property type="match status" value="1"/>
</dbReference>
<evidence type="ECO:0000259" key="1">
    <source>
        <dbReference type="Pfam" id="PF17171"/>
    </source>
</evidence>
<dbReference type="InterPro" id="IPR033468">
    <property type="entry name" value="Metaxin_GST"/>
</dbReference>
<accession>A0A0W0XLA5</accession>
<dbReference type="SFLD" id="SFLDS00019">
    <property type="entry name" value="Glutathione_Transferase_(cytos"/>
    <property type="match status" value="1"/>
</dbReference>
<dbReference type="PATRIC" id="fig|45073.5.peg.3006"/>
<feature type="domain" description="Thioredoxin-like fold" evidence="2">
    <location>
        <begin position="18"/>
        <end position="114"/>
    </location>
</feature>
<dbReference type="InterPro" id="IPR040079">
    <property type="entry name" value="Glutathione_S-Trfase"/>
</dbReference>
<dbReference type="InterPro" id="IPR036282">
    <property type="entry name" value="Glutathione-S-Trfase_C_sf"/>
</dbReference>
<dbReference type="EMBL" id="LNYS01000025">
    <property type="protein sequence ID" value="KTD45359.1"/>
    <property type="molecule type" value="Genomic_DNA"/>
</dbReference>
<dbReference type="RefSeq" id="WP_058508887.1">
    <property type="nucleotide sequence ID" value="NZ_CAAAIK010000014.1"/>
</dbReference>
<name>A0A0W0XLA5_9GAMM</name>
<dbReference type="Proteomes" id="UP000054618">
    <property type="component" value="Unassembled WGS sequence"/>
</dbReference>
<dbReference type="PANTHER" id="PTHR12289">
    <property type="entry name" value="METAXIN RELATED"/>
    <property type="match status" value="1"/>
</dbReference>
<dbReference type="PANTHER" id="PTHR12289:SF41">
    <property type="entry name" value="FAILED AXON CONNECTIONS-RELATED"/>
    <property type="match status" value="1"/>
</dbReference>
<dbReference type="InterPro" id="IPR012336">
    <property type="entry name" value="Thioredoxin-like_fold"/>
</dbReference>
<dbReference type="OrthoDB" id="9810080at2"/>
<organism evidence="3 4">
    <name type="scientific">Legionella quinlivanii</name>
    <dbReference type="NCBI Taxonomy" id="45073"/>
    <lineage>
        <taxon>Bacteria</taxon>
        <taxon>Pseudomonadati</taxon>
        <taxon>Pseudomonadota</taxon>
        <taxon>Gammaproteobacteria</taxon>
        <taxon>Legionellales</taxon>
        <taxon>Legionellaceae</taxon>
        <taxon>Legionella</taxon>
    </lineage>
</organism>
<proteinExistence type="predicted"/>
<keyword evidence="4" id="KW-1185">Reference proteome</keyword>
<evidence type="ECO:0000313" key="3">
    <source>
        <dbReference type="EMBL" id="KTD45359.1"/>
    </source>
</evidence>
<dbReference type="SUPFAM" id="SSF47616">
    <property type="entry name" value="GST C-terminal domain-like"/>
    <property type="match status" value="1"/>
</dbReference>
<protein>
    <recommendedName>
        <fullName evidence="5">Glutathione S-transferase</fullName>
    </recommendedName>
</protein>